<reference evidence="1 2" key="1">
    <citation type="submission" date="2020-08" db="EMBL/GenBank/DDBJ databases">
        <title>Genomic Encyclopedia of Type Strains, Phase IV (KMG-IV): sequencing the most valuable type-strain genomes for metagenomic binning, comparative biology and taxonomic classification.</title>
        <authorList>
            <person name="Goeker M."/>
        </authorList>
    </citation>
    <scope>NUCLEOTIDE SEQUENCE [LARGE SCALE GENOMIC DNA]</scope>
    <source>
        <strain evidence="1 2">DSM 19371</strain>
    </source>
</reference>
<evidence type="ECO:0000313" key="2">
    <source>
        <dbReference type="Proteomes" id="UP000590524"/>
    </source>
</evidence>
<organism evidence="1 2">
    <name type="scientific">Sphingobium scionense</name>
    <dbReference type="NCBI Taxonomy" id="1404341"/>
    <lineage>
        <taxon>Bacteria</taxon>
        <taxon>Pseudomonadati</taxon>
        <taxon>Pseudomonadota</taxon>
        <taxon>Alphaproteobacteria</taxon>
        <taxon>Sphingomonadales</taxon>
        <taxon>Sphingomonadaceae</taxon>
        <taxon>Sphingobium</taxon>
    </lineage>
</organism>
<proteinExistence type="predicted"/>
<sequence length="137" mass="15767">MSLRYPHEVGNYAESCYRSSVLGQSKAPKISIELSRLTMRRSRPNRDLRLRWLPDPACFAVIIADGTNLRGAYRQKHEDSRVVMQGRSGDVLTMHSHALPILAKRFAEPTGRLRMWKSGSKGRARCQRMNDARKELW</sequence>
<accession>A0A7W6LVG2</accession>
<evidence type="ECO:0000313" key="1">
    <source>
        <dbReference type="EMBL" id="MBB4151203.1"/>
    </source>
</evidence>
<dbReference type="Proteomes" id="UP000590524">
    <property type="component" value="Unassembled WGS sequence"/>
</dbReference>
<keyword evidence="2" id="KW-1185">Reference proteome</keyword>
<protein>
    <submittedName>
        <fullName evidence="1">Uncharacterized protein</fullName>
    </submittedName>
</protein>
<name>A0A7W6LVG2_9SPHN</name>
<comment type="caution">
    <text evidence="1">The sequence shown here is derived from an EMBL/GenBank/DDBJ whole genome shotgun (WGS) entry which is preliminary data.</text>
</comment>
<dbReference type="AlphaFoldDB" id="A0A7W6LVG2"/>
<dbReference type="RefSeq" id="WP_158011124.1">
    <property type="nucleotide sequence ID" value="NZ_JACIEU010000032.1"/>
</dbReference>
<dbReference type="EMBL" id="JACIEU010000032">
    <property type="protein sequence ID" value="MBB4151203.1"/>
    <property type="molecule type" value="Genomic_DNA"/>
</dbReference>
<gene>
    <name evidence="1" type="ORF">GGQ90_005015</name>
</gene>